<dbReference type="Proteomes" id="UP000748752">
    <property type="component" value="Unassembled WGS sequence"/>
</dbReference>
<name>A0ABS1CPQ5_9GAMM</name>
<evidence type="ECO:0000256" key="5">
    <source>
        <dbReference type="SAM" id="MobiDB-lite"/>
    </source>
</evidence>
<dbReference type="SUPFAM" id="SSF52151">
    <property type="entry name" value="FabD/lysophospholipase-like"/>
    <property type="match status" value="1"/>
</dbReference>
<dbReference type="Gene3D" id="3.40.1090.10">
    <property type="entry name" value="Cytosolic phospholipase A2 catalytic domain"/>
    <property type="match status" value="1"/>
</dbReference>
<feature type="short sequence motif" description="DGA/G" evidence="4">
    <location>
        <begin position="171"/>
        <end position="173"/>
    </location>
</feature>
<dbReference type="PANTHER" id="PTHR14226:SF76">
    <property type="entry name" value="NTE FAMILY PROTEIN RSSA"/>
    <property type="match status" value="1"/>
</dbReference>
<reference evidence="7 8" key="1">
    <citation type="journal article" date="2020" name="Microorganisms">
        <title>Osmotic Adaptation and Compatible Solute Biosynthesis of Phototrophic Bacteria as Revealed from Genome Analyses.</title>
        <authorList>
            <person name="Imhoff J.F."/>
            <person name="Rahn T."/>
            <person name="Kunzel S."/>
            <person name="Keller A."/>
            <person name="Neulinger S.C."/>
        </authorList>
    </citation>
    <scope>NUCLEOTIDE SEQUENCE [LARGE SCALE GENOMIC DNA]</scope>
    <source>
        <strain evidence="7 8">DSM 6210</strain>
    </source>
</reference>
<dbReference type="InterPro" id="IPR050301">
    <property type="entry name" value="NTE"/>
</dbReference>
<dbReference type="RefSeq" id="WP_200242734.1">
    <property type="nucleotide sequence ID" value="NZ_NRRV01000105.1"/>
</dbReference>
<sequence>MNDQRSQGRSESRANGGSGTSVSLVLGSGGARGLAHIGVIQWLKANGYHIESIAGCSMGALVGGIHAAGRLEDYRDWVCALRRADVLRFLDLAWSSSGLIKGDRIIETLREMVGEHHIEHLPVAYTAVATDIERQREVWISKGPLFNAIRASIAVPTVFMPYNYLGRKLVDGGLLNPVPIAPTFRDLTDLTIAVNLNGNDDGAPWPPQAPPALPEPGAQADDAADAKAKPAPSKEAPVQPDDVRGRILAFLDDVANGFKGKPDNGEEDDGNLDVFELVSRSLETMQNAIAAVKLAAYTPDVIVNVPRDCCQAHEFHRAQELIELGERIAEQELGAYERRRAKD</sequence>
<dbReference type="InterPro" id="IPR002641">
    <property type="entry name" value="PNPLA_dom"/>
</dbReference>
<dbReference type="PROSITE" id="PS51635">
    <property type="entry name" value="PNPLA"/>
    <property type="match status" value="1"/>
</dbReference>
<dbReference type="InterPro" id="IPR016035">
    <property type="entry name" value="Acyl_Trfase/lysoPLipase"/>
</dbReference>
<comment type="caution">
    <text evidence="4">Lacks conserved residue(s) required for the propagation of feature annotation.</text>
</comment>
<keyword evidence="7" id="KW-0645">Protease</keyword>
<keyword evidence="3 4" id="KW-0443">Lipid metabolism</keyword>
<keyword evidence="2 4" id="KW-0442">Lipid degradation</keyword>
<evidence type="ECO:0000256" key="1">
    <source>
        <dbReference type="ARBA" id="ARBA00022801"/>
    </source>
</evidence>
<organism evidence="7 8">
    <name type="scientific">Thiohalocapsa halophila</name>
    <dbReference type="NCBI Taxonomy" id="69359"/>
    <lineage>
        <taxon>Bacteria</taxon>
        <taxon>Pseudomonadati</taxon>
        <taxon>Pseudomonadota</taxon>
        <taxon>Gammaproteobacteria</taxon>
        <taxon>Chromatiales</taxon>
        <taxon>Chromatiaceae</taxon>
        <taxon>Thiohalocapsa</taxon>
    </lineage>
</organism>
<feature type="domain" description="PNPLA" evidence="6">
    <location>
        <begin position="24"/>
        <end position="184"/>
    </location>
</feature>
<evidence type="ECO:0000259" key="6">
    <source>
        <dbReference type="PROSITE" id="PS51635"/>
    </source>
</evidence>
<comment type="caution">
    <text evidence="7">The sequence shown here is derived from an EMBL/GenBank/DDBJ whole genome shotgun (WGS) entry which is preliminary data.</text>
</comment>
<feature type="region of interest" description="Disordered" evidence="5">
    <location>
        <begin position="198"/>
        <end position="239"/>
    </location>
</feature>
<feature type="active site" description="Proton acceptor" evidence="4">
    <location>
        <position position="171"/>
    </location>
</feature>
<gene>
    <name evidence="7" type="ORF">CKO31_23600</name>
</gene>
<keyword evidence="1 4" id="KW-0378">Hydrolase</keyword>
<evidence type="ECO:0000256" key="3">
    <source>
        <dbReference type="ARBA" id="ARBA00023098"/>
    </source>
</evidence>
<dbReference type="GO" id="GO:0008233">
    <property type="term" value="F:peptidase activity"/>
    <property type="evidence" value="ECO:0007669"/>
    <property type="project" value="UniProtKB-KW"/>
</dbReference>
<feature type="compositionally biased region" description="Pro residues" evidence="5">
    <location>
        <begin position="204"/>
        <end position="214"/>
    </location>
</feature>
<dbReference type="PANTHER" id="PTHR14226">
    <property type="entry name" value="NEUROPATHY TARGET ESTERASE/SWISS CHEESE D.MELANOGASTER"/>
    <property type="match status" value="1"/>
</dbReference>
<protein>
    <submittedName>
        <fullName evidence="7">Serine protease</fullName>
    </submittedName>
</protein>
<proteinExistence type="predicted"/>
<keyword evidence="8" id="KW-1185">Reference proteome</keyword>
<dbReference type="Pfam" id="PF01734">
    <property type="entry name" value="Patatin"/>
    <property type="match status" value="1"/>
</dbReference>
<dbReference type="EMBL" id="NRRV01000105">
    <property type="protein sequence ID" value="MBK1633673.1"/>
    <property type="molecule type" value="Genomic_DNA"/>
</dbReference>
<accession>A0ABS1CPQ5</accession>
<evidence type="ECO:0000313" key="7">
    <source>
        <dbReference type="EMBL" id="MBK1633673.1"/>
    </source>
</evidence>
<feature type="short sequence motif" description="GXSXG" evidence="4">
    <location>
        <begin position="55"/>
        <end position="59"/>
    </location>
</feature>
<evidence type="ECO:0000256" key="4">
    <source>
        <dbReference type="PROSITE-ProRule" id="PRU01161"/>
    </source>
</evidence>
<dbReference type="GO" id="GO:0006508">
    <property type="term" value="P:proteolysis"/>
    <property type="evidence" value="ECO:0007669"/>
    <property type="project" value="UniProtKB-KW"/>
</dbReference>
<evidence type="ECO:0000256" key="2">
    <source>
        <dbReference type="ARBA" id="ARBA00022963"/>
    </source>
</evidence>
<evidence type="ECO:0000313" key="8">
    <source>
        <dbReference type="Proteomes" id="UP000748752"/>
    </source>
</evidence>
<feature type="active site" description="Nucleophile" evidence="4">
    <location>
        <position position="57"/>
    </location>
</feature>